<accession>A0A9P5D3Q8</accession>
<evidence type="ECO:0000256" key="2">
    <source>
        <dbReference type="ARBA" id="ARBA00004496"/>
    </source>
</evidence>
<evidence type="ECO:0000313" key="7">
    <source>
        <dbReference type="Proteomes" id="UP000749293"/>
    </source>
</evidence>
<name>A0A9P5D3Q8_9HYPO</name>
<evidence type="ECO:0000313" key="6">
    <source>
        <dbReference type="EMBL" id="KAF4120754.1"/>
    </source>
</evidence>
<dbReference type="GO" id="GO:0005829">
    <property type="term" value="C:cytosol"/>
    <property type="evidence" value="ECO:0007669"/>
    <property type="project" value="TreeGrafter"/>
</dbReference>
<comment type="subcellular location">
    <subcellularLocation>
        <location evidence="2">Cytoplasm</location>
    </subcellularLocation>
    <subcellularLocation>
        <location evidence="1">Nucleus</location>
    </subcellularLocation>
</comment>
<dbReference type="Proteomes" id="UP000749293">
    <property type="component" value="Unassembled WGS sequence"/>
</dbReference>
<dbReference type="InterPro" id="IPR011993">
    <property type="entry name" value="PH-like_dom_sf"/>
</dbReference>
<protein>
    <submittedName>
        <fullName evidence="6">Uncharacterized protein</fullName>
    </submittedName>
</protein>
<keyword evidence="4" id="KW-0539">Nucleus</keyword>
<dbReference type="GO" id="GO:0005681">
    <property type="term" value="C:spliceosomal complex"/>
    <property type="evidence" value="ECO:0007669"/>
    <property type="project" value="TreeGrafter"/>
</dbReference>
<evidence type="ECO:0000256" key="3">
    <source>
        <dbReference type="ARBA" id="ARBA00022490"/>
    </source>
</evidence>
<evidence type="ECO:0000256" key="5">
    <source>
        <dbReference type="SAM" id="MobiDB-lite"/>
    </source>
</evidence>
<dbReference type="GeneID" id="55968988"/>
<keyword evidence="3" id="KW-0963">Cytoplasm</keyword>
<reference evidence="6" key="1">
    <citation type="submission" date="2020-03" db="EMBL/GenBank/DDBJ databases">
        <title>Site-based positive gene gene selection in Geosmithia morbida across the United States reveals a broad range of putative effectors and factors for local host and environmental adapation.</title>
        <authorList>
            <person name="Onufrak A."/>
            <person name="Murdoch R.W."/>
            <person name="Gazis R."/>
            <person name="Huff M."/>
            <person name="Staton M."/>
            <person name="Klingeman W."/>
            <person name="Hadziabdic D."/>
        </authorList>
    </citation>
    <scope>NUCLEOTIDE SEQUENCE</scope>
    <source>
        <strain evidence="6">1262</strain>
    </source>
</reference>
<proteinExistence type="predicted"/>
<feature type="region of interest" description="Disordered" evidence="5">
    <location>
        <begin position="241"/>
        <end position="292"/>
    </location>
</feature>
<dbReference type="PANTHER" id="PTHR21399">
    <property type="entry name" value="CHLORIDE CONDUCTANCE REGULATORY PROTEIN ICLN"/>
    <property type="match status" value="1"/>
</dbReference>
<evidence type="ECO:0000256" key="1">
    <source>
        <dbReference type="ARBA" id="ARBA00004123"/>
    </source>
</evidence>
<comment type="caution">
    <text evidence="6">The sequence shown here is derived from an EMBL/GenBank/DDBJ whole genome shotgun (WGS) entry which is preliminary data.</text>
</comment>
<dbReference type="EMBL" id="JAANYQ010000015">
    <property type="protein sequence ID" value="KAF4120754.1"/>
    <property type="molecule type" value="Genomic_DNA"/>
</dbReference>
<dbReference type="GO" id="GO:0000387">
    <property type="term" value="P:spliceosomal snRNP assembly"/>
    <property type="evidence" value="ECO:0007669"/>
    <property type="project" value="TreeGrafter"/>
</dbReference>
<keyword evidence="7" id="KW-1185">Reference proteome</keyword>
<dbReference type="Gene3D" id="2.30.29.30">
    <property type="entry name" value="Pleckstrin-homology domain (PH domain)/Phosphotyrosine-binding domain (PTB)"/>
    <property type="match status" value="1"/>
</dbReference>
<dbReference type="GO" id="GO:0034715">
    <property type="term" value="C:pICln-Sm protein complex"/>
    <property type="evidence" value="ECO:0007669"/>
    <property type="project" value="TreeGrafter"/>
</dbReference>
<dbReference type="AlphaFoldDB" id="A0A9P5D3Q8"/>
<gene>
    <name evidence="6" type="ORF">GMORB2_2758</name>
</gene>
<sequence>MPPTTIRTPPSVEDYTPLEEFQTQTPETFVGGKPILHLYVSNAKATVPKSQTGVLAVFPADAPAASINTDGEAEQLVERQVDVFVNSENFTIFSRDAEAGVSIPYPSISIHAVKQVADTPAVWMQLEFSDGGGDDDDFSCVELTIVPPAASTTSPEDADTRSPAVRLYEALAACSNLHPDPQGDEYDEDDEDRIVIEGSADHEALEGFTGVLHGSADGSLPPPMPGSGGWITADNVNDYFDEEGNWIGGGDGAEEAGDESTNGAGRTRAHEEIDGEDVNGQVSEEAKRPRVD</sequence>
<dbReference type="RefSeq" id="XP_035319406.1">
    <property type="nucleotide sequence ID" value="XM_035464736.1"/>
</dbReference>
<dbReference type="PANTHER" id="PTHR21399:SF0">
    <property type="entry name" value="METHYLOSOME SUBUNIT PICLN"/>
    <property type="match status" value="1"/>
</dbReference>
<dbReference type="InterPro" id="IPR039924">
    <property type="entry name" value="ICln/Lot5/Saf5"/>
</dbReference>
<evidence type="ECO:0000256" key="4">
    <source>
        <dbReference type="ARBA" id="ARBA00023242"/>
    </source>
</evidence>
<dbReference type="Pfam" id="PF03517">
    <property type="entry name" value="Voldacs"/>
    <property type="match status" value="1"/>
</dbReference>
<dbReference type="GO" id="GO:0045292">
    <property type="term" value="P:mRNA cis splicing, via spliceosome"/>
    <property type="evidence" value="ECO:0007669"/>
    <property type="project" value="TreeGrafter"/>
</dbReference>
<dbReference type="OrthoDB" id="19714at2759"/>
<organism evidence="6 7">
    <name type="scientific">Geosmithia morbida</name>
    <dbReference type="NCBI Taxonomy" id="1094350"/>
    <lineage>
        <taxon>Eukaryota</taxon>
        <taxon>Fungi</taxon>
        <taxon>Dikarya</taxon>
        <taxon>Ascomycota</taxon>
        <taxon>Pezizomycotina</taxon>
        <taxon>Sordariomycetes</taxon>
        <taxon>Hypocreomycetidae</taxon>
        <taxon>Hypocreales</taxon>
        <taxon>Bionectriaceae</taxon>
        <taxon>Geosmithia</taxon>
    </lineage>
</organism>